<proteinExistence type="predicted"/>
<dbReference type="EMBL" id="ON649698">
    <property type="protein sequence ID" value="UVF62271.1"/>
    <property type="molecule type" value="Genomic_DNA"/>
</dbReference>
<name>A0A976UBD7_9CAUD</name>
<protein>
    <submittedName>
        <fullName evidence="1">Uncharacterized protein</fullName>
    </submittedName>
</protein>
<reference evidence="1 2" key="1">
    <citation type="submission" date="2022-05" db="EMBL/GenBank/DDBJ databases">
        <title>Diverse viruses of marine archaea discovered using metagenomics.</title>
        <authorList>
            <person name="Zhou Y."/>
        </authorList>
    </citation>
    <scope>NUCLEOTIDE SEQUENCE [LARGE SCALE GENOMIC DNA]</scope>
    <source>
        <strain evidence="1">YSH_1032793</strain>
    </source>
</reference>
<organism evidence="1 2">
    <name type="scientific">Nitrososphaeria virus YSH_1032793</name>
    <dbReference type="NCBI Taxonomy" id="3071320"/>
    <lineage>
        <taxon>Viruses</taxon>
        <taxon>Duplodnaviria</taxon>
        <taxon>Heunggongvirae</taxon>
        <taxon>Uroviricota</taxon>
        <taxon>Caudoviricetes</taxon>
        <taxon>Juravirales</taxon>
        <taxon>Yanlukaviridae</taxon>
        <taxon>Sweetvirus</taxon>
        <taxon>Sweetvirus yangshanense</taxon>
    </lineage>
</organism>
<keyword evidence="2" id="KW-1185">Reference proteome</keyword>
<evidence type="ECO:0000313" key="1">
    <source>
        <dbReference type="EMBL" id="UVF62271.1"/>
    </source>
</evidence>
<evidence type="ECO:0000313" key="2">
    <source>
        <dbReference type="Proteomes" id="UP001156951"/>
    </source>
</evidence>
<sequence>MSSTSKLYLEMSYSIAEFESKIGRSSNLEAFCSCGFKAIHRDSENRMKFIVETFEDKEICLPCLTMKKICYANPDSKVVYRS</sequence>
<dbReference type="Proteomes" id="UP001156951">
    <property type="component" value="Segment"/>
</dbReference>
<accession>A0A976UBD7</accession>